<dbReference type="EC" id="5.4.4.2" evidence="2"/>
<feature type="region of interest" description="Disordered" evidence="1">
    <location>
        <begin position="59"/>
        <end position="189"/>
    </location>
</feature>
<dbReference type="EMBL" id="CADCTP010000347">
    <property type="protein sequence ID" value="CAA9283459.1"/>
    <property type="molecule type" value="Genomic_DNA"/>
</dbReference>
<reference evidence="2" key="1">
    <citation type="submission" date="2020-02" db="EMBL/GenBank/DDBJ databases">
        <authorList>
            <person name="Meier V. D."/>
        </authorList>
    </citation>
    <scope>NUCLEOTIDE SEQUENCE</scope>
    <source>
        <strain evidence="2">AVDCRST_MAG41</strain>
    </source>
</reference>
<keyword evidence="2" id="KW-0413">Isomerase</keyword>
<feature type="compositionally biased region" description="Polar residues" evidence="1">
    <location>
        <begin position="119"/>
        <end position="133"/>
    </location>
</feature>
<name>A0A6J4JNL9_9ACTN</name>
<dbReference type="AlphaFoldDB" id="A0A6J4JNL9"/>
<proteinExistence type="predicted"/>
<evidence type="ECO:0000256" key="1">
    <source>
        <dbReference type="SAM" id="MobiDB-lite"/>
    </source>
</evidence>
<feature type="region of interest" description="Disordered" evidence="1">
    <location>
        <begin position="1"/>
        <end position="35"/>
    </location>
</feature>
<dbReference type="GO" id="GO:0008909">
    <property type="term" value="F:isochorismate synthase activity"/>
    <property type="evidence" value="ECO:0007669"/>
    <property type="project" value="UniProtKB-EC"/>
</dbReference>
<feature type="compositionally biased region" description="Low complexity" evidence="1">
    <location>
        <begin position="150"/>
        <end position="162"/>
    </location>
</feature>
<feature type="compositionally biased region" description="Low complexity" evidence="1">
    <location>
        <begin position="101"/>
        <end position="118"/>
    </location>
</feature>
<evidence type="ECO:0000313" key="2">
    <source>
        <dbReference type="EMBL" id="CAA9283459.1"/>
    </source>
</evidence>
<feature type="compositionally biased region" description="Pro residues" evidence="1">
    <location>
        <begin position="21"/>
        <end position="30"/>
    </location>
</feature>
<feature type="non-terminal residue" evidence="2">
    <location>
        <position position="1"/>
    </location>
</feature>
<sequence length="189" mass="21453">WWRTRWPGPRPGRPTPRRTPPRPPAWPPRPRTAGSTRWWWTPWWRRCGRWPGGSTCRRSRRWSAPRGCGTWAPGSPPSWPTRRPPRSPWPRRCTRPRRCAGCRGTPPGRRSPSWSRSTAASTPGWSAGSTRPGTASGRWPCGAPRCATAGCGCSPGPGSWPTRTRRRSWPRRPPSSRPCWTRWARAAGR</sequence>
<protein>
    <submittedName>
        <fullName evidence="2">Isochorismate synthase of siderophore biosynthesis</fullName>
        <ecNumber evidence="2">5.4.4.2</ecNumber>
    </submittedName>
</protein>
<organism evidence="2">
    <name type="scientific">uncultured Mycobacteriales bacterium</name>
    <dbReference type="NCBI Taxonomy" id="581187"/>
    <lineage>
        <taxon>Bacteria</taxon>
        <taxon>Bacillati</taxon>
        <taxon>Actinomycetota</taxon>
        <taxon>Actinomycetes</taxon>
        <taxon>Mycobacteriales</taxon>
        <taxon>environmental samples</taxon>
    </lineage>
</organism>
<feature type="non-terminal residue" evidence="2">
    <location>
        <position position="189"/>
    </location>
</feature>
<accession>A0A6J4JNL9</accession>
<gene>
    <name evidence="2" type="ORF">AVDCRST_MAG41-3775</name>
</gene>